<name>I0KWS9_9ACTN</name>
<dbReference type="eggNOG" id="ENOG50321MX">
    <property type="taxonomic scope" value="Bacteria"/>
</dbReference>
<evidence type="ECO:0000256" key="1">
    <source>
        <dbReference type="SAM" id="Phobius"/>
    </source>
</evidence>
<gene>
    <name evidence="2" type="ORF">MILUP08_40937</name>
</gene>
<accession>I0KWS9</accession>
<keyword evidence="1" id="KW-0812">Transmembrane</keyword>
<feature type="transmembrane region" description="Helical" evidence="1">
    <location>
        <begin position="38"/>
        <end position="56"/>
    </location>
</feature>
<comment type="caution">
    <text evidence="2">The sequence shown here is derived from an EMBL/GenBank/DDBJ whole genome shotgun (WGS) entry which is preliminary data.</text>
</comment>
<sequence length="289" mass="31207">MRDDDLAFVERVHRDLRDVTWPEPEEIRATARRRRRRTASLAAVAVLVAVTGPAYYMKDRPESPPTAAMRVPVDAGPVRAEIPLDSLLAVTEVPVKNAVQLGDAGLGEVVRLDPTLQRCGDDRGVPAVPAYSRYSRSQTLLSPTRDGRAPARVELSQDVYRLDPLVSARLFTHLRALLDACPEWHVVENVVAAGETTPNESRHAWETAASSFAGDESVLVRHVPFAPRGPASGRTLQRSSPVAMTVVVRVGDLVTVLVPDPGLGLGDADLEALGRTAARRLCPAANPAC</sequence>
<evidence type="ECO:0000313" key="2">
    <source>
        <dbReference type="EMBL" id="CCH16026.1"/>
    </source>
</evidence>
<keyword evidence="1" id="KW-0472">Membrane</keyword>
<organism evidence="2 3">
    <name type="scientific">Micromonospora lupini str. Lupac 08</name>
    <dbReference type="NCBI Taxonomy" id="1150864"/>
    <lineage>
        <taxon>Bacteria</taxon>
        <taxon>Bacillati</taxon>
        <taxon>Actinomycetota</taxon>
        <taxon>Actinomycetes</taxon>
        <taxon>Micromonosporales</taxon>
        <taxon>Micromonosporaceae</taxon>
        <taxon>Micromonospora</taxon>
    </lineage>
</organism>
<proteinExistence type="predicted"/>
<dbReference type="RefSeq" id="WP_007455597.1">
    <property type="nucleotide sequence ID" value="NZ_HF570108.1"/>
</dbReference>
<dbReference type="STRING" id="1150864.MILUP08_40937"/>
<dbReference type="Proteomes" id="UP000003448">
    <property type="component" value="Unassembled WGS sequence"/>
</dbReference>
<dbReference type="EMBL" id="CAIE01000010">
    <property type="protein sequence ID" value="CCH16026.1"/>
    <property type="molecule type" value="Genomic_DNA"/>
</dbReference>
<protein>
    <submittedName>
        <fullName evidence="2">Uncharacterized protein</fullName>
    </submittedName>
</protein>
<evidence type="ECO:0000313" key="3">
    <source>
        <dbReference type="Proteomes" id="UP000003448"/>
    </source>
</evidence>
<reference evidence="3" key="1">
    <citation type="journal article" date="2012" name="J. Bacteriol.">
        <title>Genome Sequence of Micromonospora lupini Lupac 08, Isolated from Root Nodules of Lupinus angustifolius.</title>
        <authorList>
            <person name="Alonso-Vega P."/>
            <person name="Normand P."/>
            <person name="Bacigalupe R."/>
            <person name="Pujic P."/>
            <person name="Lajus A."/>
            <person name="Vallenet D."/>
            <person name="Carro L."/>
            <person name="Coll P."/>
            <person name="Trujillo M.E."/>
        </authorList>
    </citation>
    <scope>NUCLEOTIDE SEQUENCE [LARGE SCALE GENOMIC DNA]</scope>
    <source>
        <strain evidence="3">Lupac 08</strain>
    </source>
</reference>
<dbReference type="OrthoDB" id="3402398at2"/>
<keyword evidence="3" id="KW-1185">Reference proteome</keyword>
<dbReference type="AlphaFoldDB" id="I0KWS9"/>
<keyword evidence="1" id="KW-1133">Transmembrane helix</keyword>